<dbReference type="SUPFAM" id="SSF56601">
    <property type="entry name" value="beta-lactamase/transpeptidase-like"/>
    <property type="match status" value="1"/>
</dbReference>
<dbReference type="OrthoDB" id="56883at2"/>
<dbReference type="PANTHER" id="PTHR30023:SF0">
    <property type="entry name" value="PENICILLIN-SENSITIVE CARBOXYPEPTIDASE A"/>
    <property type="match status" value="1"/>
</dbReference>
<dbReference type="AlphaFoldDB" id="A0A2A2EGI1"/>
<keyword evidence="4" id="KW-0121">Carboxypeptidase</keyword>
<reference evidence="4 5" key="1">
    <citation type="journal article" date="2017" name="ISME J.">
        <title>Unveiling bifidobacterial biogeography across the mammalian branch of the tree of life.</title>
        <authorList>
            <person name="Milani C."/>
            <person name="Mangifesta M."/>
            <person name="Mancabelli L."/>
            <person name="Lugli G.A."/>
            <person name="James K."/>
            <person name="Duranti S."/>
            <person name="Turroni F."/>
            <person name="Ferrario C."/>
            <person name="Ossiprandi M.C."/>
            <person name="van Sinderen D."/>
            <person name="Ventura M."/>
        </authorList>
    </citation>
    <scope>NUCLEOTIDE SEQUENCE [LARGE SCALE GENOMIC DNA]</scope>
    <source>
        <strain evidence="5">Ham19E</strain>
    </source>
</reference>
<keyword evidence="3" id="KW-0812">Transmembrane</keyword>
<dbReference type="Pfam" id="PF02113">
    <property type="entry name" value="Peptidase_S13"/>
    <property type="match status" value="2"/>
</dbReference>
<evidence type="ECO:0000313" key="4">
    <source>
        <dbReference type="EMBL" id="PAU68354.1"/>
    </source>
</evidence>
<dbReference type="GO" id="GO:0000270">
    <property type="term" value="P:peptidoglycan metabolic process"/>
    <property type="evidence" value="ECO:0007669"/>
    <property type="project" value="TreeGrafter"/>
</dbReference>
<sequence>MRVDDELTEAQRRRHRSKRIRRIVLVTVSALASIALAVGYVFADGFGLVDGALTFAPVDEPRAEAPRTSYRSATLAADADLTRMIDAGKASAAIDTLARTKGVGDDISVIVLQPDGTTAAASAAGTAREPASTMKTLTALAAASTLDMGSTFTTSTYLVHEQDGADTLILKGDGDMLLGAGASDPHHVNGRAGLGTLAADTAKALAKRGITNVHVAYDDTLFGEERHPVHIAENNPDNLYYTAVSSIAVDGGRMRGGAAAADPDMFADYPTLSQTPARDAATVFAARLTEAGIGVDNADKPRQAQVPEHRTPLASVTSATLSAVMRFMLQHSDNTLAEEFGRLLALHANTGNSPAGAVKAVEGRLKELGVPTDSLVMADCSGLSPGSRVSVTTLADVQLRNIEVGVAPAAAEGLSVPGLVGTAATRLAKPSAAGLMRVKTGSLGTVTSMAGNISRTNGGVAVFAVIINNPDDMTAARGAIDAFVCTLAEL</sequence>
<protein>
    <submittedName>
        <fullName evidence="4">D-alanyl-D-alanine carboxypeptidase</fullName>
    </submittedName>
</protein>
<dbReference type="PANTHER" id="PTHR30023">
    <property type="entry name" value="D-ALANYL-D-ALANINE CARBOXYPEPTIDASE"/>
    <property type="match status" value="1"/>
</dbReference>
<comment type="caution">
    <text evidence="4">The sequence shown here is derived from an EMBL/GenBank/DDBJ whole genome shotgun (WGS) entry which is preliminary data.</text>
</comment>
<dbReference type="GO" id="GO:0006508">
    <property type="term" value="P:proteolysis"/>
    <property type="evidence" value="ECO:0007669"/>
    <property type="project" value="InterPro"/>
</dbReference>
<keyword evidence="5" id="KW-1185">Reference proteome</keyword>
<accession>A0A2A2EGI1</accession>
<organism evidence="4 5">
    <name type="scientific">Bifidobacterium criceti</name>
    <dbReference type="NCBI Taxonomy" id="1960969"/>
    <lineage>
        <taxon>Bacteria</taxon>
        <taxon>Bacillati</taxon>
        <taxon>Actinomycetota</taxon>
        <taxon>Actinomycetes</taxon>
        <taxon>Bifidobacteriales</taxon>
        <taxon>Bifidobacteriaceae</taxon>
        <taxon>Bifidobacterium</taxon>
    </lineage>
</organism>
<dbReference type="Proteomes" id="UP000218399">
    <property type="component" value="Unassembled WGS sequence"/>
</dbReference>
<dbReference type="GO" id="GO:0004185">
    <property type="term" value="F:serine-type carboxypeptidase activity"/>
    <property type="evidence" value="ECO:0007669"/>
    <property type="project" value="InterPro"/>
</dbReference>
<evidence type="ECO:0000256" key="3">
    <source>
        <dbReference type="SAM" id="Phobius"/>
    </source>
</evidence>
<dbReference type="Gene3D" id="3.40.710.10">
    <property type="entry name" value="DD-peptidase/beta-lactamase superfamily"/>
    <property type="match status" value="2"/>
</dbReference>
<comment type="similarity">
    <text evidence="1">Belongs to the peptidase S13 family.</text>
</comment>
<dbReference type="PRINTS" id="PR00922">
    <property type="entry name" value="DADACBPTASE3"/>
</dbReference>
<name>A0A2A2EGI1_9BIFI</name>
<keyword evidence="4" id="KW-0645">Protease</keyword>
<evidence type="ECO:0000313" key="5">
    <source>
        <dbReference type="Proteomes" id="UP000218399"/>
    </source>
</evidence>
<keyword evidence="3" id="KW-0472">Membrane</keyword>
<keyword evidence="3" id="KW-1133">Transmembrane helix</keyword>
<gene>
    <name evidence="4" type="ORF">B1526_0539</name>
</gene>
<dbReference type="InterPro" id="IPR012338">
    <property type="entry name" value="Beta-lactam/transpept-like"/>
</dbReference>
<proteinExistence type="inferred from homology"/>
<feature type="transmembrane region" description="Helical" evidence="3">
    <location>
        <begin position="23"/>
        <end position="43"/>
    </location>
</feature>
<dbReference type="EMBL" id="MVOH01000006">
    <property type="protein sequence ID" value="PAU68354.1"/>
    <property type="molecule type" value="Genomic_DNA"/>
</dbReference>
<dbReference type="RefSeq" id="WP_095614568.1">
    <property type="nucleotide sequence ID" value="NZ_MVOH01000006.1"/>
</dbReference>
<dbReference type="InterPro" id="IPR000667">
    <property type="entry name" value="Peptidase_S13"/>
</dbReference>
<evidence type="ECO:0000256" key="2">
    <source>
        <dbReference type="ARBA" id="ARBA00022801"/>
    </source>
</evidence>
<keyword evidence="2" id="KW-0378">Hydrolase</keyword>
<evidence type="ECO:0000256" key="1">
    <source>
        <dbReference type="ARBA" id="ARBA00006096"/>
    </source>
</evidence>